<dbReference type="Proteomes" id="UP000280368">
    <property type="component" value="Unassembled WGS sequence"/>
</dbReference>
<accession>A0A3L9ZRG0</accession>
<name>A0A3L9ZRG0_9FLAO</name>
<feature type="transmembrane region" description="Helical" evidence="1">
    <location>
        <begin position="29"/>
        <end position="48"/>
    </location>
</feature>
<feature type="domain" description="CAAX prenyl protease 2/Lysostaphin resistance protein A-like" evidence="2">
    <location>
        <begin position="68"/>
        <end position="209"/>
    </location>
</feature>
<dbReference type="GO" id="GO:0004175">
    <property type="term" value="F:endopeptidase activity"/>
    <property type="evidence" value="ECO:0007669"/>
    <property type="project" value="UniProtKB-ARBA"/>
</dbReference>
<dbReference type="Pfam" id="PF02517">
    <property type="entry name" value="Rce1-like"/>
    <property type="match status" value="1"/>
</dbReference>
<evidence type="ECO:0000259" key="2">
    <source>
        <dbReference type="Pfam" id="PF02517"/>
    </source>
</evidence>
<dbReference type="InterPro" id="IPR003675">
    <property type="entry name" value="Rce1/LyrA-like_dom"/>
</dbReference>
<evidence type="ECO:0000256" key="1">
    <source>
        <dbReference type="SAM" id="Phobius"/>
    </source>
</evidence>
<comment type="caution">
    <text evidence="3">The sequence shown here is derived from an EMBL/GenBank/DDBJ whole genome shotgun (WGS) entry which is preliminary data.</text>
</comment>
<feature type="transmembrane region" description="Helical" evidence="1">
    <location>
        <begin position="171"/>
        <end position="191"/>
    </location>
</feature>
<organism evidence="3 4">
    <name type="scientific">Flavobacterium weaverense</name>
    <dbReference type="NCBI Taxonomy" id="271156"/>
    <lineage>
        <taxon>Bacteria</taxon>
        <taxon>Pseudomonadati</taxon>
        <taxon>Bacteroidota</taxon>
        <taxon>Flavobacteriia</taxon>
        <taxon>Flavobacteriales</taxon>
        <taxon>Flavobacteriaceae</taxon>
        <taxon>Flavobacterium</taxon>
    </lineage>
</organism>
<protein>
    <submittedName>
        <fullName evidence="3">CAAX prenyl protease-like protein</fullName>
    </submittedName>
</protein>
<dbReference type="GO" id="GO:0006508">
    <property type="term" value="P:proteolysis"/>
    <property type="evidence" value="ECO:0007669"/>
    <property type="project" value="UniProtKB-KW"/>
</dbReference>
<feature type="transmembrane region" description="Helical" evidence="1">
    <location>
        <begin position="116"/>
        <end position="132"/>
    </location>
</feature>
<dbReference type="RefSeq" id="WP_121925906.1">
    <property type="nucleotide sequence ID" value="NZ_REFH01000010.1"/>
</dbReference>
<feature type="transmembrane region" description="Helical" evidence="1">
    <location>
        <begin position="93"/>
        <end position="110"/>
    </location>
</feature>
<feature type="transmembrane region" description="Helical" evidence="1">
    <location>
        <begin position="198"/>
        <end position="218"/>
    </location>
</feature>
<proteinExistence type="predicted"/>
<dbReference type="AlphaFoldDB" id="A0A3L9ZRG0"/>
<keyword evidence="4" id="KW-1185">Reference proteome</keyword>
<dbReference type="GO" id="GO:0080120">
    <property type="term" value="P:CAAX-box protein maturation"/>
    <property type="evidence" value="ECO:0007669"/>
    <property type="project" value="UniProtKB-ARBA"/>
</dbReference>
<feature type="transmembrane region" description="Helical" evidence="1">
    <location>
        <begin position="144"/>
        <end position="165"/>
    </location>
</feature>
<gene>
    <name evidence="3" type="ORF">BC961_2296</name>
</gene>
<reference evidence="3 4" key="1">
    <citation type="submission" date="2018-10" db="EMBL/GenBank/DDBJ databases">
        <title>Genomic Encyclopedia of Archaeal and Bacterial Type Strains, Phase II (KMG-II): from individual species to whole genera.</title>
        <authorList>
            <person name="Goeker M."/>
        </authorList>
    </citation>
    <scope>NUCLEOTIDE SEQUENCE [LARGE SCALE GENOMIC DNA]</scope>
    <source>
        <strain evidence="3 4">DSM 19727</strain>
    </source>
</reference>
<sequence>MSTYPMKNDFLYFLKNPHQKFTGFFRKDFTLFLLLTILSFFAGYLKSLITQESFIDESDLNEFNSSKIFPIIFLIPLIEELVFRGFLQYKSRLIFIMSFVSMIFFLTSFIKQDSKITHVLIVLTVLGLSVFFNKKLYQEMLNFIDANTIIIILISSIFFGCIHLLNYDNFLWVNLLPISEKIIAGVFLCYIAKKYNIWHSYFFHLINNSIPLLIIWVYKLM</sequence>
<dbReference type="EMBL" id="REFH01000010">
    <property type="protein sequence ID" value="RMA74956.1"/>
    <property type="molecule type" value="Genomic_DNA"/>
</dbReference>
<keyword evidence="3" id="KW-0378">Hydrolase</keyword>
<keyword evidence="3" id="KW-0645">Protease</keyword>
<keyword evidence="1" id="KW-1133">Transmembrane helix</keyword>
<dbReference type="OrthoDB" id="1359167at2"/>
<evidence type="ECO:0000313" key="4">
    <source>
        <dbReference type="Proteomes" id="UP000280368"/>
    </source>
</evidence>
<keyword evidence="1" id="KW-0472">Membrane</keyword>
<evidence type="ECO:0000313" key="3">
    <source>
        <dbReference type="EMBL" id="RMA74956.1"/>
    </source>
</evidence>
<keyword evidence="1" id="KW-0812">Transmembrane</keyword>